<feature type="transmembrane region" description="Helical" evidence="1">
    <location>
        <begin position="119"/>
        <end position="142"/>
    </location>
</feature>
<dbReference type="RefSeq" id="WP_221304588.1">
    <property type="nucleotide sequence ID" value="NZ_JACHEB010000003.1"/>
</dbReference>
<proteinExistence type="predicted"/>
<keyword evidence="1" id="KW-1133">Transmembrane helix</keyword>
<evidence type="ECO:0000313" key="3">
    <source>
        <dbReference type="Proteomes" id="UP000535182"/>
    </source>
</evidence>
<evidence type="ECO:0000313" key="2">
    <source>
        <dbReference type="EMBL" id="MBB5327832.1"/>
    </source>
</evidence>
<keyword evidence="3" id="KW-1185">Reference proteome</keyword>
<dbReference type="AlphaFoldDB" id="A0A9X0U4G6"/>
<evidence type="ECO:0000256" key="1">
    <source>
        <dbReference type="SAM" id="Phobius"/>
    </source>
</evidence>
<sequence length="187" mass="19861">MEQTPSSPVNLRHALHEVAVHPLQSLVPPWSWKAAAFAATVRGLAFFVTNLPAGRGEATKALIVEAVFAFLTGGVIGAISQQLRRAEPVWATAAVVWIGMPGVMLLAQSGVHHLAKTPHLSGGLVLSFCLSAVSAAFSWYAMRHGAMLGGSQETTIAHDLASLPKILLDFLMAVPRCAAAFLRKAKY</sequence>
<dbReference type="EMBL" id="JACHEB010000003">
    <property type="protein sequence ID" value="MBB5327832.1"/>
    <property type="molecule type" value="Genomic_DNA"/>
</dbReference>
<keyword evidence="1" id="KW-0812">Transmembrane</keyword>
<accession>A0A9X0U4G6</accession>
<protein>
    <submittedName>
        <fullName evidence="2">Uncharacterized protein</fullName>
    </submittedName>
</protein>
<name>A0A9X0U4G6_9BACT</name>
<reference evidence="2 3" key="1">
    <citation type="submission" date="2020-08" db="EMBL/GenBank/DDBJ databases">
        <title>Genomic Encyclopedia of Type Strains, Phase IV (KMG-V): Genome sequencing to study the core and pangenomes of soil and plant-associated prokaryotes.</title>
        <authorList>
            <person name="Whitman W."/>
        </authorList>
    </citation>
    <scope>NUCLEOTIDE SEQUENCE [LARGE SCALE GENOMIC DNA]</scope>
    <source>
        <strain evidence="2 3">X5P2</strain>
    </source>
</reference>
<gene>
    <name evidence="2" type="ORF">HDF14_001438</name>
</gene>
<organism evidence="2 3">
    <name type="scientific">Tunturiibacter gelidiferens</name>
    <dbReference type="NCBI Taxonomy" id="3069689"/>
    <lineage>
        <taxon>Bacteria</taxon>
        <taxon>Pseudomonadati</taxon>
        <taxon>Acidobacteriota</taxon>
        <taxon>Terriglobia</taxon>
        <taxon>Terriglobales</taxon>
        <taxon>Acidobacteriaceae</taxon>
        <taxon>Tunturiibacter</taxon>
    </lineage>
</organism>
<dbReference type="Proteomes" id="UP000535182">
    <property type="component" value="Unassembled WGS sequence"/>
</dbReference>
<feature type="transmembrane region" description="Helical" evidence="1">
    <location>
        <begin position="89"/>
        <end position="107"/>
    </location>
</feature>
<feature type="transmembrane region" description="Helical" evidence="1">
    <location>
        <begin position="30"/>
        <end position="49"/>
    </location>
</feature>
<comment type="caution">
    <text evidence="2">The sequence shown here is derived from an EMBL/GenBank/DDBJ whole genome shotgun (WGS) entry which is preliminary data.</text>
</comment>
<feature type="transmembrane region" description="Helical" evidence="1">
    <location>
        <begin position="61"/>
        <end position="83"/>
    </location>
</feature>
<keyword evidence="1" id="KW-0472">Membrane</keyword>